<name>A0ABX0IE37_9FLAO</name>
<gene>
    <name evidence="2" type="ORF">G4L40_12365</name>
</gene>
<protein>
    <recommendedName>
        <fullName evidence="1">Novel STAND NTPase 3 domain-containing protein</fullName>
    </recommendedName>
</protein>
<accession>A0ABX0IE37</accession>
<evidence type="ECO:0000313" key="3">
    <source>
        <dbReference type="Proteomes" id="UP000761423"/>
    </source>
</evidence>
<sequence>MITAIEQALQRCNPDKFANLCRLYLAYRFPIINATGLVIGKEKSKKGTPDNFISDGDNYIFNEVTTIEKKQLIEKLKGDIRHCFNQKDISQEKIVRIILICNQEITTKIQEELNLYKNEINRFTKLEVIGLDALATIIFRDFPSLAKEIGLTIDTGQILEMSEFITQYEKSKFATPLSNTFYNRTDELTKGEQFLNKSDFLLITGQAGVGKTKFSLELVEKFIQSNSDFIVKYIRNNNQLIWEDLKVQLIKNKKYLIVVDDANKLKSNLSSIITFKNEFKEGNIKIVLTVRNYLKNEVEKELKEYELIELANFDKTELSKILSSPEYNINSYYIDRIYSISKGNPRIA</sequence>
<reference evidence="2 3" key="1">
    <citation type="submission" date="2020-02" db="EMBL/GenBank/DDBJ databases">
        <authorList>
            <person name="Chen W.-M."/>
        </authorList>
    </citation>
    <scope>NUCLEOTIDE SEQUENCE [LARGE SCALE GENOMIC DNA]</scope>
    <source>
        <strain evidence="2 3">TWA-26</strain>
    </source>
</reference>
<dbReference type="RefSeq" id="WP_166237509.1">
    <property type="nucleotide sequence ID" value="NZ_JAAJBV010000012.1"/>
</dbReference>
<dbReference type="Pfam" id="PF20720">
    <property type="entry name" value="nSTAND3"/>
    <property type="match status" value="1"/>
</dbReference>
<evidence type="ECO:0000313" key="2">
    <source>
        <dbReference type="EMBL" id="NHM05496.1"/>
    </source>
</evidence>
<keyword evidence="3" id="KW-1185">Reference proteome</keyword>
<dbReference type="EMBL" id="JAAJBV010000012">
    <property type="protein sequence ID" value="NHM05496.1"/>
    <property type="molecule type" value="Genomic_DNA"/>
</dbReference>
<dbReference type="InterPro" id="IPR027417">
    <property type="entry name" value="P-loop_NTPase"/>
</dbReference>
<organism evidence="2 3">
    <name type="scientific">Flavobacterium celericrescens</name>
    <dbReference type="NCBI Taxonomy" id="2709780"/>
    <lineage>
        <taxon>Bacteria</taxon>
        <taxon>Pseudomonadati</taxon>
        <taxon>Bacteroidota</taxon>
        <taxon>Flavobacteriia</taxon>
        <taxon>Flavobacteriales</taxon>
        <taxon>Flavobacteriaceae</taxon>
        <taxon>Flavobacterium</taxon>
    </lineage>
</organism>
<dbReference type="Gene3D" id="3.40.50.300">
    <property type="entry name" value="P-loop containing nucleotide triphosphate hydrolases"/>
    <property type="match status" value="1"/>
</dbReference>
<feature type="domain" description="Novel STAND NTPase 3" evidence="1">
    <location>
        <begin position="182"/>
        <end position="313"/>
    </location>
</feature>
<dbReference type="SUPFAM" id="SSF52540">
    <property type="entry name" value="P-loop containing nucleoside triphosphate hydrolases"/>
    <property type="match status" value="1"/>
</dbReference>
<proteinExistence type="predicted"/>
<dbReference type="InterPro" id="IPR049050">
    <property type="entry name" value="nSTAND3"/>
</dbReference>
<comment type="caution">
    <text evidence="2">The sequence shown here is derived from an EMBL/GenBank/DDBJ whole genome shotgun (WGS) entry which is preliminary data.</text>
</comment>
<dbReference type="Proteomes" id="UP000761423">
    <property type="component" value="Unassembled WGS sequence"/>
</dbReference>
<evidence type="ECO:0000259" key="1">
    <source>
        <dbReference type="Pfam" id="PF20720"/>
    </source>
</evidence>